<dbReference type="SFLD" id="SFLDG00358">
    <property type="entry name" value="Main_(cytGST)"/>
    <property type="match status" value="1"/>
</dbReference>
<dbReference type="Gene3D" id="1.20.1050.10">
    <property type="match status" value="1"/>
</dbReference>
<feature type="domain" description="GST C-terminal" evidence="7">
    <location>
        <begin position="90"/>
        <end position="217"/>
    </location>
</feature>
<dbReference type="CDD" id="cd03185">
    <property type="entry name" value="GST_C_Tau"/>
    <property type="match status" value="1"/>
</dbReference>
<dbReference type="InterPro" id="IPR004046">
    <property type="entry name" value="GST_C"/>
</dbReference>
<dbReference type="SFLD" id="SFLDG01152">
    <property type="entry name" value="Main.3:_Omega-_and_Tau-like"/>
    <property type="match status" value="1"/>
</dbReference>
<dbReference type="PROSITE" id="PS50404">
    <property type="entry name" value="GST_NTER"/>
    <property type="match status" value="1"/>
</dbReference>
<evidence type="ECO:0000259" key="7">
    <source>
        <dbReference type="PROSITE" id="PS50405"/>
    </source>
</evidence>
<dbReference type="Proteomes" id="UP000075243">
    <property type="component" value="Chromosome 6"/>
</dbReference>
<evidence type="ECO:0000256" key="1">
    <source>
        <dbReference type="ARBA" id="ARBA00022575"/>
    </source>
</evidence>
<evidence type="ECO:0000259" key="6">
    <source>
        <dbReference type="PROSITE" id="PS50404"/>
    </source>
</evidence>
<protein>
    <recommendedName>
        <fullName evidence="5">Glutathione S-transferase</fullName>
        <ecNumber evidence="5">2.5.1.18</ecNumber>
    </recommendedName>
</protein>
<dbReference type="SFLD" id="SFLDS00019">
    <property type="entry name" value="Glutathione_Transferase_(cytos"/>
    <property type="match status" value="1"/>
</dbReference>
<keyword evidence="2 5" id="KW-0808">Transferase</keyword>
<comment type="catalytic activity">
    <reaction evidence="4 5">
        <text>RX + glutathione = an S-substituted glutathione + a halide anion + H(+)</text>
        <dbReference type="Rhea" id="RHEA:16437"/>
        <dbReference type="ChEBI" id="CHEBI:15378"/>
        <dbReference type="ChEBI" id="CHEBI:16042"/>
        <dbReference type="ChEBI" id="CHEBI:17792"/>
        <dbReference type="ChEBI" id="CHEBI:57925"/>
        <dbReference type="ChEBI" id="CHEBI:90779"/>
        <dbReference type="EC" id="2.5.1.18"/>
    </reaction>
</comment>
<evidence type="ECO:0000256" key="5">
    <source>
        <dbReference type="RuleBase" id="RU369102"/>
    </source>
</evidence>
<dbReference type="PANTHER" id="PTHR11260:SF779">
    <property type="entry name" value="GLUTATHIONE TRANSFERASE"/>
    <property type="match status" value="1"/>
</dbReference>
<dbReference type="InterPro" id="IPR045073">
    <property type="entry name" value="Omega/Tau-like"/>
</dbReference>
<organism evidence="8 9">
    <name type="scientific">Cajanus cajan</name>
    <name type="common">Pigeon pea</name>
    <name type="synonym">Cajanus indicus</name>
    <dbReference type="NCBI Taxonomy" id="3821"/>
    <lineage>
        <taxon>Eukaryota</taxon>
        <taxon>Viridiplantae</taxon>
        <taxon>Streptophyta</taxon>
        <taxon>Embryophyta</taxon>
        <taxon>Tracheophyta</taxon>
        <taxon>Spermatophyta</taxon>
        <taxon>Magnoliopsida</taxon>
        <taxon>eudicotyledons</taxon>
        <taxon>Gunneridae</taxon>
        <taxon>Pentapetalae</taxon>
        <taxon>rosids</taxon>
        <taxon>fabids</taxon>
        <taxon>Fabales</taxon>
        <taxon>Fabaceae</taxon>
        <taxon>Papilionoideae</taxon>
        <taxon>50 kb inversion clade</taxon>
        <taxon>NPAAA clade</taxon>
        <taxon>indigoferoid/millettioid clade</taxon>
        <taxon>Phaseoleae</taxon>
        <taxon>Cajanus</taxon>
    </lineage>
</organism>
<dbReference type="Pfam" id="PF14497">
    <property type="entry name" value="GST_C_3"/>
    <property type="match status" value="1"/>
</dbReference>
<dbReference type="FunFam" id="3.40.30.10:FF:000044">
    <property type="entry name" value="Glutathione S-transferase GSTU6"/>
    <property type="match status" value="1"/>
</dbReference>
<dbReference type="SUPFAM" id="SSF52833">
    <property type="entry name" value="Thioredoxin-like"/>
    <property type="match status" value="1"/>
</dbReference>
<feature type="domain" description="GST N-terminal" evidence="6">
    <location>
        <begin position="4"/>
        <end position="84"/>
    </location>
</feature>
<dbReference type="PROSITE" id="PS50405">
    <property type="entry name" value="GST_CTER"/>
    <property type="match status" value="1"/>
</dbReference>
<dbReference type="AlphaFoldDB" id="A0A151TFX4"/>
<evidence type="ECO:0000256" key="4">
    <source>
        <dbReference type="ARBA" id="ARBA00047960"/>
    </source>
</evidence>
<dbReference type="EC" id="2.5.1.18" evidence="5"/>
<gene>
    <name evidence="8" type="ORF">KK1_012230</name>
</gene>
<dbReference type="InterPro" id="IPR004045">
    <property type="entry name" value="Glutathione_S-Trfase_N"/>
</dbReference>
<comment type="subcellular location">
    <subcellularLocation>
        <location evidence="5">Cytoplasm</location>
        <location evidence="5">Cytosol</location>
    </subcellularLocation>
</comment>
<dbReference type="Gene3D" id="3.40.30.10">
    <property type="entry name" value="Glutaredoxin"/>
    <property type="match status" value="1"/>
</dbReference>
<name>A0A151TFX4_CAJCA</name>
<keyword evidence="1" id="KW-0216">Detoxification</keyword>
<keyword evidence="9" id="KW-1185">Reference proteome</keyword>
<evidence type="ECO:0000256" key="3">
    <source>
        <dbReference type="ARBA" id="ARBA00025743"/>
    </source>
</evidence>
<dbReference type="InterPro" id="IPR010987">
    <property type="entry name" value="Glutathione-S-Trfase_C-like"/>
</dbReference>
<keyword evidence="5" id="KW-0963">Cytoplasm</keyword>
<reference evidence="8 9" key="1">
    <citation type="journal article" date="2012" name="Nat. Biotechnol.">
        <title>Draft genome sequence of pigeonpea (Cajanus cajan), an orphan legume crop of resource-poor farmers.</title>
        <authorList>
            <person name="Varshney R.K."/>
            <person name="Chen W."/>
            <person name="Li Y."/>
            <person name="Bharti A.K."/>
            <person name="Saxena R.K."/>
            <person name="Schlueter J.A."/>
            <person name="Donoghue M.T."/>
            <person name="Azam S."/>
            <person name="Fan G."/>
            <person name="Whaley A.M."/>
            <person name="Farmer A.D."/>
            <person name="Sheridan J."/>
            <person name="Iwata A."/>
            <person name="Tuteja R."/>
            <person name="Penmetsa R.V."/>
            <person name="Wu W."/>
            <person name="Upadhyaya H.D."/>
            <person name="Yang S.P."/>
            <person name="Shah T."/>
            <person name="Saxena K.B."/>
            <person name="Michael T."/>
            <person name="McCombie W.R."/>
            <person name="Yang B."/>
            <person name="Zhang G."/>
            <person name="Yang H."/>
            <person name="Wang J."/>
            <person name="Spillane C."/>
            <person name="Cook D.R."/>
            <person name="May G.D."/>
            <person name="Xu X."/>
            <person name="Jackson S.A."/>
        </authorList>
    </citation>
    <scope>NUCLEOTIDE SEQUENCE [LARGE SCALE GENOMIC DNA]</scope>
    <source>
        <strain evidence="9">cv. Asha</strain>
    </source>
</reference>
<dbReference type="InterPro" id="IPR036282">
    <property type="entry name" value="Glutathione-S-Trfase_C_sf"/>
</dbReference>
<dbReference type="GO" id="GO:0004364">
    <property type="term" value="F:glutathione transferase activity"/>
    <property type="evidence" value="ECO:0007669"/>
    <property type="project" value="UniProtKB-UniRule"/>
</dbReference>
<dbReference type="PANTHER" id="PTHR11260">
    <property type="entry name" value="GLUTATHIONE S-TRANSFERASE, GST, SUPERFAMILY, GST DOMAIN CONTAINING"/>
    <property type="match status" value="1"/>
</dbReference>
<accession>A0A151TFX4</accession>
<dbReference type="OMA" id="SVNYEYH"/>
<dbReference type="CDD" id="cd03058">
    <property type="entry name" value="GST_N_Tau"/>
    <property type="match status" value="1"/>
</dbReference>
<evidence type="ECO:0000313" key="8">
    <source>
        <dbReference type="EMBL" id="KYP65952.1"/>
    </source>
</evidence>
<dbReference type="InterPro" id="IPR036249">
    <property type="entry name" value="Thioredoxin-like_sf"/>
</dbReference>
<dbReference type="InterPro" id="IPR040079">
    <property type="entry name" value="Glutathione_S-Trfase"/>
</dbReference>
<dbReference type="OrthoDB" id="4951845at2759"/>
<sequence length="230" mass="25962">MAKNDLKLLGGWFSPFALRVQVALNLKGLDYEVVEQTLSPKSELLLKSNPVHKKIPVLLHADHKPICESLIIVEYIDEVWTNAPSILPQKPYDRANARFWLSYIDDKLLTSTKSILMAEDDEAKKPHLEQIEEVLEKMEEVFNKYSEGKAFFGGDTIGLIDIGFGSFMSWIRVTEDIIGIKVLDEARNPSLAQWAQSFAAHPSVKGLLPETPKLTEFAKLLILQWTASAR</sequence>
<dbReference type="FunFam" id="1.20.1050.10:FF:000016">
    <property type="entry name" value="Glutathione S-transferase U9"/>
    <property type="match status" value="1"/>
</dbReference>
<comment type="function">
    <text evidence="5">Is involved in the conjugation of reduced glutathione to a wide number of exogenous and endogenous hydrophobic electrophiles.</text>
</comment>
<evidence type="ECO:0000313" key="9">
    <source>
        <dbReference type="Proteomes" id="UP000075243"/>
    </source>
</evidence>
<dbReference type="Pfam" id="PF02798">
    <property type="entry name" value="GST_N"/>
    <property type="match status" value="1"/>
</dbReference>
<proteinExistence type="inferred from homology"/>
<dbReference type="GO" id="GO:0006749">
    <property type="term" value="P:glutathione metabolic process"/>
    <property type="evidence" value="ECO:0007669"/>
    <property type="project" value="InterPro"/>
</dbReference>
<evidence type="ECO:0000256" key="2">
    <source>
        <dbReference type="ARBA" id="ARBA00022679"/>
    </source>
</evidence>
<dbReference type="InterPro" id="IPR045074">
    <property type="entry name" value="GST_C_Tau"/>
</dbReference>
<dbReference type="GO" id="GO:0005829">
    <property type="term" value="C:cytosol"/>
    <property type="evidence" value="ECO:0007669"/>
    <property type="project" value="UniProtKB-SubCell"/>
</dbReference>
<dbReference type="SUPFAM" id="SSF47616">
    <property type="entry name" value="GST C-terminal domain-like"/>
    <property type="match status" value="1"/>
</dbReference>
<dbReference type="STRING" id="3821.A0A151TFX4"/>
<dbReference type="GO" id="GO:0009407">
    <property type="term" value="P:toxin catabolic process"/>
    <property type="evidence" value="ECO:0007669"/>
    <property type="project" value="UniProtKB-ARBA"/>
</dbReference>
<dbReference type="EMBL" id="CM003608">
    <property type="protein sequence ID" value="KYP65952.1"/>
    <property type="molecule type" value="Genomic_DNA"/>
</dbReference>
<dbReference type="Gramene" id="C.cajan_11866.t">
    <property type="protein sequence ID" value="C.cajan_11866.t"/>
    <property type="gene ID" value="C.cajan_11866"/>
</dbReference>
<comment type="similarity">
    <text evidence="3">Belongs to the GST superfamily. Tau family.</text>
</comment>